<feature type="domain" description="Collagen binding" evidence="10">
    <location>
        <begin position="553"/>
        <end position="674"/>
    </location>
</feature>
<evidence type="ECO:0000256" key="8">
    <source>
        <dbReference type="SAM" id="Phobius"/>
    </source>
</evidence>
<dbReference type="Pfam" id="PF05737">
    <property type="entry name" value="Collagen_bind"/>
    <property type="match status" value="5"/>
</dbReference>
<keyword evidence="4" id="KW-0964">Secreted</keyword>
<dbReference type="GO" id="GO:0007155">
    <property type="term" value="P:cell adhesion"/>
    <property type="evidence" value="ECO:0007669"/>
    <property type="project" value="InterPro"/>
</dbReference>
<feature type="region of interest" description="Disordered" evidence="7">
    <location>
        <begin position="1291"/>
        <end position="1316"/>
    </location>
</feature>
<comment type="similarity">
    <text evidence="2">Belongs to the serine-aspartate repeat-containing protein (SDr) family.</text>
</comment>
<dbReference type="SUPFAM" id="SSF49401">
    <property type="entry name" value="Bacterial adhesins"/>
    <property type="match status" value="6"/>
</dbReference>
<organism evidence="13 14">
    <name type="scientific">Eubacterium callanderi</name>
    <dbReference type="NCBI Taxonomy" id="53442"/>
    <lineage>
        <taxon>Bacteria</taxon>
        <taxon>Bacillati</taxon>
        <taxon>Bacillota</taxon>
        <taxon>Clostridia</taxon>
        <taxon>Eubacteriales</taxon>
        <taxon>Eubacteriaceae</taxon>
        <taxon>Eubacterium</taxon>
    </lineage>
</organism>
<reference key="1">
    <citation type="submission" date="2010-09" db="EMBL/GenBank/DDBJ databases">
        <authorList>
            <person name="Roh H."/>
            <person name="Ko H.-J."/>
            <person name="Kim D."/>
            <person name="Choi D.G."/>
            <person name="Park S."/>
            <person name="Kim S."/>
            <person name="Kim K.H."/>
            <person name="Chang I.S."/>
            <person name="Choi I.-G."/>
        </authorList>
    </citation>
    <scope>NUCLEOTIDE SEQUENCE</scope>
    <source>
        <strain>KIST612</strain>
    </source>
</reference>
<evidence type="ECO:0000259" key="10">
    <source>
        <dbReference type="Pfam" id="PF05737"/>
    </source>
</evidence>
<dbReference type="InterPro" id="IPR008456">
    <property type="entry name" value="Collagen-bd_dom"/>
</dbReference>
<dbReference type="InterPro" id="IPR041171">
    <property type="entry name" value="SDR_Ig"/>
</dbReference>
<keyword evidence="6" id="KW-0572">Peptidoglycan-anchor</keyword>
<name>E3GIR4_9FIRM</name>
<keyword evidence="14" id="KW-1185">Reference proteome</keyword>
<dbReference type="InterPro" id="IPR008966">
    <property type="entry name" value="Adhesion_dom_sf"/>
</dbReference>
<feature type="region of interest" description="Disordered" evidence="7">
    <location>
        <begin position="64"/>
        <end position="83"/>
    </location>
</feature>
<evidence type="ECO:0000256" key="7">
    <source>
        <dbReference type="SAM" id="MobiDB-lite"/>
    </source>
</evidence>
<feature type="domain" description="Collagen binding" evidence="10">
    <location>
        <begin position="844"/>
        <end position="972"/>
    </location>
</feature>
<dbReference type="InterPro" id="IPR011252">
    <property type="entry name" value="Fibrogen-bd_dom1"/>
</dbReference>
<keyword evidence="8" id="KW-1133">Transmembrane helix</keyword>
<keyword evidence="3" id="KW-0134">Cell wall</keyword>
<dbReference type="InterPro" id="IPR013783">
    <property type="entry name" value="Ig-like_fold"/>
</dbReference>
<feature type="compositionally biased region" description="Basic and acidic residues" evidence="7">
    <location>
        <begin position="680"/>
        <end position="690"/>
    </location>
</feature>
<gene>
    <name evidence="13" type="ordered locus">ELI_0533</name>
</gene>
<feature type="domain" description="SpaA-like prealbumin fold" evidence="11">
    <location>
        <begin position="1192"/>
        <end position="1265"/>
    </location>
</feature>
<dbReference type="GO" id="GO:0005518">
    <property type="term" value="F:collagen binding"/>
    <property type="evidence" value="ECO:0007669"/>
    <property type="project" value="InterPro"/>
</dbReference>
<comment type="subcellular location">
    <subcellularLocation>
        <location evidence="1">Secreted</location>
        <location evidence="1">Cell wall</location>
        <topology evidence="1">Peptidoglycan-anchor</topology>
    </subcellularLocation>
</comment>
<evidence type="ECO:0000259" key="12">
    <source>
        <dbReference type="Pfam" id="PF17961"/>
    </source>
</evidence>
<evidence type="ECO:0000256" key="2">
    <source>
        <dbReference type="ARBA" id="ARBA00007257"/>
    </source>
</evidence>
<feature type="chain" id="PRO_5003169526" evidence="9">
    <location>
        <begin position="44"/>
        <end position="1345"/>
    </location>
</feature>
<dbReference type="eggNOG" id="COG4932">
    <property type="taxonomic scope" value="Bacteria"/>
</dbReference>
<feature type="domain" description="Collagen binding" evidence="10">
    <location>
        <begin position="275"/>
        <end position="402"/>
    </location>
</feature>
<protein>
    <submittedName>
        <fullName evidence="13">Celll wall surface anchor family protein</fullName>
    </submittedName>
</protein>
<reference evidence="13 14" key="2">
    <citation type="journal article" date="2011" name="J. Bacteriol.">
        <title>Complete genome sequence of a carbon monoxide-utilizing acetogen, Eubacterium limosum KIST612.</title>
        <authorList>
            <person name="Roh H."/>
            <person name="Ko H.J."/>
            <person name="Kim D."/>
            <person name="Choi D.G."/>
            <person name="Park S."/>
            <person name="Kim S."/>
            <person name="Chang I.S."/>
            <person name="Choi I.G."/>
        </authorList>
    </citation>
    <scope>NUCLEOTIDE SEQUENCE [LARGE SCALE GENOMIC DNA]</scope>
    <source>
        <strain evidence="13 14">KIST612</strain>
    </source>
</reference>
<dbReference type="Pfam" id="PF17802">
    <property type="entry name" value="SpaA"/>
    <property type="match status" value="3"/>
</dbReference>
<evidence type="ECO:0000256" key="9">
    <source>
        <dbReference type="SAM" id="SignalP"/>
    </source>
</evidence>
<evidence type="ECO:0000256" key="5">
    <source>
        <dbReference type="ARBA" id="ARBA00022729"/>
    </source>
</evidence>
<dbReference type="Gene3D" id="2.60.40.1280">
    <property type="match status" value="1"/>
</dbReference>
<evidence type="ECO:0000256" key="6">
    <source>
        <dbReference type="ARBA" id="ARBA00023088"/>
    </source>
</evidence>
<dbReference type="EMBL" id="CP002273">
    <property type="protein sequence ID" value="ADO35549.1"/>
    <property type="molecule type" value="Genomic_DNA"/>
</dbReference>
<dbReference type="Proteomes" id="UP000006873">
    <property type="component" value="Chromosome"/>
</dbReference>
<feature type="domain" description="Collagen binding" evidence="10">
    <location>
        <begin position="697"/>
        <end position="822"/>
    </location>
</feature>
<dbReference type="PANTHER" id="PTHR36108:SF13">
    <property type="entry name" value="COLOSSIN-B-RELATED"/>
    <property type="match status" value="1"/>
</dbReference>
<dbReference type="SUPFAM" id="SSF49478">
    <property type="entry name" value="Cna protein B-type domain"/>
    <property type="match status" value="3"/>
</dbReference>
<dbReference type="Pfam" id="PF17961">
    <property type="entry name" value="Big_8"/>
    <property type="match status" value="1"/>
</dbReference>
<feature type="signal peptide" evidence="9">
    <location>
        <begin position="1"/>
        <end position="43"/>
    </location>
</feature>
<feature type="domain" description="Collagen binding" evidence="10">
    <location>
        <begin position="423"/>
        <end position="542"/>
    </location>
</feature>
<evidence type="ECO:0000256" key="4">
    <source>
        <dbReference type="ARBA" id="ARBA00022525"/>
    </source>
</evidence>
<evidence type="ECO:0000259" key="11">
    <source>
        <dbReference type="Pfam" id="PF17802"/>
    </source>
</evidence>
<feature type="transmembrane region" description="Helical" evidence="8">
    <location>
        <begin position="1317"/>
        <end position="1336"/>
    </location>
</feature>
<accession>E3GIR4</accession>
<dbReference type="PANTHER" id="PTHR36108">
    <property type="entry name" value="COLOSSIN-B-RELATED"/>
    <property type="match status" value="1"/>
</dbReference>
<evidence type="ECO:0000256" key="3">
    <source>
        <dbReference type="ARBA" id="ARBA00022512"/>
    </source>
</evidence>
<evidence type="ECO:0000313" key="13">
    <source>
        <dbReference type="EMBL" id="ADO35549.1"/>
    </source>
</evidence>
<keyword evidence="8" id="KW-0812">Transmembrane</keyword>
<dbReference type="Gene3D" id="2.60.40.10">
    <property type="entry name" value="Immunoglobulins"/>
    <property type="match status" value="3"/>
</dbReference>
<dbReference type="InterPro" id="IPR041033">
    <property type="entry name" value="SpaA_PFL_dom_1"/>
</dbReference>
<proteinExistence type="inferred from homology"/>
<dbReference type="KEGG" id="elm:ELI_0533"/>
<dbReference type="HOGENOM" id="CLU_255372_0_0_9"/>
<feature type="domain" description="SpaA-like prealbumin fold" evidence="11">
    <location>
        <begin position="1093"/>
        <end position="1174"/>
    </location>
</feature>
<dbReference type="Gene3D" id="2.60.40.740">
    <property type="match status" value="5"/>
</dbReference>
<feature type="domain" description="SpaA-like prealbumin fold" evidence="11">
    <location>
        <begin position="997"/>
        <end position="1078"/>
    </location>
</feature>
<sequence length="1345" mass="145975">MPVGYKKAKVSELRKEKTMKKIVSAVISLLMILQFSLPQAAFAQENGSVVNETVAPAAVDQTVEKNAEPEQPEQAAATEGQLKKVTEPAAILPEASEKVLVQPAAENQPKAGGRDIKEIFQSLGYSEADSTILTGMTVTYQDVAGKPVAEPTIDDTVRFDITFALPEDVRAQMQAGDYYQFELPDNIKIANNTSIPLIDAAGNQYATALVGKDGTVTITFTDEVTKNSDISGNLNFSGGFDKDGMTGPGNTVIKIPNEEKLPPAEVVVRPSAGSAIEKNGYFDRNMNPEKVIWNVDINKSLDTVAGAAVTDTLPAGLTLESVTVYQIEVDFDGNVVEGSQKPVDPSEYTVAADGTVTFKNTIHAAYRIEYTTRIDPEKKPADGGTIIFKNEAALSGDNISEITASATVDAEYGKILEKSRENYDAQTQTFSWEIKYNYSEGKIPQKQAVVTDKIGSGMDYVDGSLVLKEVYFNTDGSVKIVRTLEEGVDYQLDKTADGFKIQFLGDVDYAVQMTYQTKVSGILDENQKYKNEVEIGTGQTDSASGSAKQQGVIKKFVSADQENRRINWSISVNKNNYTMKDWSLTDTLSPGLFLDESSLVIKNQDGKTLERNKDYTLNYEQSSNNFDIVLIGDYNPTSDSFKITYTTDYDTGATIFPDGNVYFKNDAVSSWTDTQGGKHSSKDEADYRPNDDASYNGFKNGSYNAVNKTITWTVGVNYNDLLLGRPTAIEDPITGNQVYVSGSVKIYHYTLSSKGEPVKGDEIAPEEYDQFRIQEPNGQENILKILFPESAEGRYLIEFQTTLDGQVIHDSATYKNTATFTNGREVHLLEGEVSITNGGKLAAKSGIQDDDGYVKWQITVNPSQSALTDVQVIDRPSDNQIIDLSSLRVYGAQVDEGGGLTLDENIVLALGTDYTVDYVTNPETGQQELTVNFLKEIDRAFFITYRTKVLLEEGSEQKVSNEVIIKGNNEEEVEGGDNQELGVIVNDGGGTVVGKRGSILLEKDSATTHNPLAGAVFQLYDSNGVSLGAPVTTGSDGQVLFKELVYGNYILKELKAPDGYNLDSALKQGITITVNAESSQTGKIQHLQNDPVQVTLAKEDENGDPLAGAVFTLEIKQGENWKPIREETELKTGEDGHLTVEALEEGTYRFTEIQAPDGYVLNTQPIEFTLVKNADGVIPALTLDPVVNYQGGLEITKTDANGRPLAGAVFKLTKDNVTVIEGLTTEKDGTAKANGLAPGVYELVETSAPEGYTLDSTPVRFEIEARAAGAPAPVAIYLVNQKEKPTEVTVKVPPDAQSPGQTPGKAVEKSPGTGLQGPGGIGTSLLLLVAAGIILWRRTKPKEKR</sequence>
<evidence type="ECO:0000313" key="14">
    <source>
        <dbReference type="Proteomes" id="UP000006873"/>
    </source>
</evidence>
<evidence type="ECO:0000256" key="1">
    <source>
        <dbReference type="ARBA" id="ARBA00004168"/>
    </source>
</evidence>
<keyword evidence="5 9" id="KW-0732">Signal</keyword>
<feature type="region of interest" description="Disordered" evidence="7">
    <location>
        <begin position="671"/>
        <end position="690"/>
    </location>
</feature>
<keyword evidence="8" id="KW-0472">Membrane</keyword>
<feature type="domain" description="SDR-like Ig" evidence="12">
    <location>
        <begin position="155"/>
        <end position="246"/>
    </location>
</feature>